<evidence type="ECO:0000256" key="1">
    <source>
        <dbReference type="SAM" id="MobiDB-lite"/>
    </source>
</evidence>
<comment type="caution">
    <text evidence="2">The sequence shown here is derived from an EMBL/GenBank/DDBJ whole genome shotgun (WGS) entry which is preliminary data.</text>
</comment>
<feature type="region of interest" description="Disordered" evidence="1">
    <location>
        <begin position="26"/>
        <end position="48"/>
    </location>
</feature>
<dbReference type="EMBL" id="CAJSLV010000078">
    <property type="protein sequence ID" value="CAG6396800.1"/>
    <property type="molecule type" value="Genomic_DNA"/>
</dbReference>
<proteinExistence type="predicted"/>
<evidence type="ECO:0000313" key="3">
    <source>
        <dbReference type="Proteomes" id="UP001152519"/>
    </source>
</evidence>
<accession>A0A9W4DUZ2</accession>
<reference evidence="2" key="1">
    <citation type="submission" date="2021-05" db="EMBL/GenBank/DDBJ databases">
        <authorList>
            <person name="Arsene-Ploetze F."/>
        </authorList>
    </citation>
    <scope>NUCLEOTIDE SEQUENCE</scope>
    <source>
        <strain evidence="2">DSM 42138</strain>
    </source>
</reference>
<evidence type="ECO:0000313" key="2">
    <source>
        <dbReference type="EMBL" id="CAG6396800.1"/>
    </source>
</evidence>
<keyword evidence="3" id="KW-1185">Reference proteome</keyword>
<protein>
    <submittedName>
        <fullName evidence="2">Uncharacterized protein</fullName>
    </submittedName>
</protein>
<organism evidence="2 3">
    <name type="scientific">Actinacidiphila cocklensis</name>
    <dbReference type="NCBI Taxonomy" id="887465"/>
    <lineage>
        <taxon>Bacteria</taxon>
        <taxon>Bacillati</taxon>
        <taxon>Actinomycetota</taxon>
        <taxon>Actinomycetes</taxon>
        <taxon>Kitasatosporales</taxon>
        <taxon>Streptomycetaceae</taxon>
        <taxon>Actinacidiphila</taxon>
    </lineage>
</organism>
<name>A0A9W4DUZ2_9ACTN</name>
<dbReference type="AlphaFoldDB" id="A0A9W4DUZ2"/>
<sequence>MGRRVTIITPAGFHLVRFYSEITLSEDPHSQSARPATAEKGHSPGRAL</sequence>
<gene>
    <name evidence="2" type="ORF">SCOCK_470020</name>
</gene>
<dbReference type="Proteomes" id="UP001152519">
    <property type="component" value="Unassembled WGS sequence"/>
</dbReference>